<feature type="region of interest" description="Disordered" evidence="1">
    <location>
        <begin position="15"/>
        <end position="193"/>
    </location>
</feature>
<reference evidence="2 3" key="1">
    <citation type="submission" date="2014-06" db="EMBL/GenBank/DDBJ databases">
        <title>Evolutionary Origins and Diversification of the Mycorrhizal Mutualists.</title>
        <authorList>
            <consortium name="DOE Joint Genome Institute"/>
            <consortium name="Mycorrhizal Genomics Consortium"/>
            <person name="Kohler A."/>
            <person name="Kuo A."/>
            <person name="Nagy L.G."/>
            <person name="Floudas D."/>
            <person name="Copeland A."/>
            <person name="Barry K.W."/>
            <person name="Cichocki N."/>
            <person name="Veneault-Fourrey C."/>
            <person name="LaButti K."/>
            <person name="Lindquist E.A."/>
            <person name="Lipzen A."/>
            <person name="Lundell T."/>
            <person name="Morin E."/>
            <person name="Murat C."/>
            <person name="Riley R."/>
            <person name="Ohm R."/>
            <person name="Sun H."/>
            <person name="Tunlid A."/>
            <person name="Henrissat B."/>
            <person name="Grigoriev I.V."/>
            <person name="Hibbett D.S."/>
            <person name="Martin F."/>
        </authorList>
    </citation>
    <scope>NUCLEOTIDE SEQUENCE [LARGE SCALE GENOMIC DNA]</scope>
    <source>
        <strain evidence="2 3">SS14</strain>
    </source>
</reference>
<organism evidence="2 3">
    <name type="scientific">Sphaerobolus stellatus (strain SS14)</name>
    <dbReference type="NCBI Taxonomy" id="990650"/>
    <lineage>
        <taxon>Eukaryota</taxon>
        <taxon>Fungi</taxon>
        <taxon>Dikarya</taxon>
        <taxon>Basidiomycota</taxon>
        <taxon>Agaricomycotina</taxon>
        <taxon>Agaricomycetes</taxon>
        <taxon>Phallomycetidae</taxon>
        <taxon>Geastrales</taxon>
        <taxon>Sphaerobolaceae</taxon>
        <taxon>Sphaerobolus</taxon>
    </lineage>
</organism>
<accession>A0A0C9UZ26</accession>
<dbReference type="AlphaFoldDB" id="A0A0C9UZ26"/>
<protein>
    <submittedName>
        <fullName evidence="2">Uncharacterized protein</fullName>
    </submittedName>
</protein>
<sequence>MGWLETAIHTLNPTLMERWKVNSSQKQKVPRKKSDRQEDKTNTERSPSPSITMNSDDPALSTCVVEPRATRGSTSPQKRVKRKSNELDGDTMPESPAKKPWMASTEFDSKTLKQEPGTSLVPDGKRIKLEPGLSLAPASTKAEVEAGSEQSKAGKGNRKTKEKTARKASRPPSSRLQAKQAKPEAADGSIVVI</sequence>
<feature type="compositionally biased region" description="Polar residues" evidence="1">
    <location>
        <begin position="44"/>
        <end position="55"/>
    </location>
</feature>
<proteinExistence type="predicted"/>
<feature type="compositionally biased region" description="Basic residues" evidence="1">
    <location>
        <begin position="155"/>
        <end position="169"/>
    </location>
</feature>
<dbReference type="HOGENOM" id="CLU_1416000_0_0_1"/>
<gene>
    <name evidence="2" type="ORF">M422DRAFT_267712</name>
</gene>
<name>A0A0C9UZ26_SPHS4</name>
<dbReference type="Proteomes" id="UP000054279">
    <property type="component" value="Unassembled WGS sequence"/>
</dbReference>
<evidence type="ECO:0000313" key="2">
    <source>
        <dbReference type="EMBL" id="KIJ30666.1"/>
    </source>
</evidence>
<evidence type="ECO:0000256" key="1">
    <source>
        <dbReference type="SAM" id="MobiDB-lite"/>
    </source>
</evidence>
<evidence type="ECO:0000313" key="3">
    <source>
        <dbReference type="Proteomes" id="UP000054279"/>
    </source>
</evidence>
<dbReference type="EMBL" id="KN837256">
    <property type="protein sequence ID" value="KIJ30666.1"/>
    <property type="molecule type" value="Genomic_DNA"/>
</dbReference>
<keyword evidence="3" id="KW-1185">Reference proteome</keyword>